<protein>
    <submittedName>
        <fullName evidence="1">Uncharacterized protein</fullName>
    </submittedName>
</protein>
<reference evidence="1" key="1">
    <citation type="journal article" date="2015" name="Nature">
        <title>Complex archaea that bridge the gap between prokaryotes and eukaryotes.</title>
        <authorList>
            <person name="Spang A."/>
            <person name="Saw J.H."/>
            <person name="Jorgensen S.L."/>
            <person name="Zaremba-Niedzwiedzka K."/>
            <person name="Martijn J."/>
            <person name="Lind A.E."/>
            <person name="van Eijk R."/>
            <person name="Schleper C."/>
            <person name="Guy L."/>
            <person name="Ettema T.J."/>
        </authorList>
    </citation>
    <scope>NUCLEOTIDE SEQUENCE</scope>
</reference>
<name>A0A0F9T3Y0_9ZZZZ</name>
<dbReference type="Pfam" id="PF25209">
    <property type="entry name" value="Phage_capsid_4"/>
    <property type="match status" value="1"/>
</dbReference>
<dbReference type="EMBL" id="LAZR01000336">
    <property type="protein sequence ID" value="KKN73869.1"/>
    <property type="molecule type" value="Genomic_DNA"/>
</dbReference>
<evidence type="ECO:0000313" key="1">
    <source>
        <dbReference type="EMBL" id="KKN73869.1"/>
    </source>
</evidence>
<accession>A0A0F9T3Y0</accession>
<sequence>MAIQTATTGQLANAQAIVIAETLFTMEHNAPCKNTFTPFTLGKGEKQITVPKVGQMTATDLTDGIDITSSEAIGMTSTDLTTAEVGLKVILTDKLIRQEKPDVLRMVGRQMGDAMARKVDTDCIALFDGLSNAYGASAAKLNFRSFVANIAILKTLKAPRPYACVLHPYVIYWLSRDVAKVGSYPMPHGFSEELLKDFWAMTLDHVAVIDDGNISSGAGSKGAMYSKAAFAYIQSQTPSVEQERDASLRATEVVMVSDYGAFELDDGYGVEMQYTASIPSTTST</sequence>
<organism evidence="1">
    <name type="scientific">marine sediment metagenome</name>
    <dbReference type="NCBI Taxonomy" id="412755"/>
    <lineage>
        <taxon>unclassified sequences</taxon>
        <taxon>metagenomes</taxon>
        <taxon>ecological metagenomes</taxon>
    </lineage>
</organism>
<proteinExistence type="predicted"/>
<gene>
    <name evidence="1" type="ORF">LCGC14_0396710</name>
</gene>
<comment type="caution">
    <text evidence="1">The sequence shown here is derived from an EMBL/GenBank/DDBJ whole genome shotgun (WGS) entry which is preliminary data.</text>
</comment>
<dbReference type="AlphaFoldDB" id="A0A0F9T3Y0"/>